<comment type="caution">
    <text evidence="1">The sequence shown here is derived from an EMBL/GenBank/DDBJ whole genome shotgun (WGS) entry which is preliminary data.</text>
</comment>
<proteinExistence type="predicted"/>
<dbReference type="AlphaFoldDB" id="A0A225UJ89"/>
<evidence type="ECO:0000313" key="1">
    <source>
        <dbReference type="EMBL" id="OWY93000.1"/>
    </source>
</evidence>
<reference evidence="2" key="1">
    <citation type="submission" date="2017-03" db="EMBL/GenBank/DDBJ databases">
        <title>Phytopthora megakarya and P. palmivora, two closely related causual agents of cacao black pod achieved similar genome size and gene model numbers by different mechanisms.</title>
        <authorList>
            <person name="Ali S."/>
            <person name="Shao J."/>
            <person name="Larry D.J."/>
            <person name="Kronmiller B."/>
            <person name="Shen D."/>
            <person name="Strem M.D."/>
            <person name="Melnick R.L."/>
            <person name="Guiltinan M.J."/>
            <person name="Tyler B.M."/>
            <person name="Meinhardt L.W."/>
            <person name="Bailey B.A."/>
        </authorList>
    </citation>
    <scope>NUCLEOTIDE SEQUENCE [LARGE SCALE GENOMIC DNA]</scope>
    <source>
        <strain evidence="2">zdho120</strain>
    </source>
</reference>
<accession>A0A225UJ89</accession>
<dbReference type="EMBL" id="NBNE01016879">
    <property type="protein sequence ID" value="OWY93000.1"/>
    <property type="molecule type" value="Genomic_DNA"/>
</dbReference>
<keyword evidence="2" id="KW-1185">Reference proteome</keyword>
<protein>
    <submittedName>
        <fullName evidence="1">Uncharacterized protein</fullName>
    </submittedName>
</protein>
<organism evidence="1 2">
    <name type="scientific">Phytophthora megakarya</name>
    <dbReference type="NCBI Taxonomy" id="4795"/>
    <lineage>
        <taxon>Eukaryota</taxon>
        <taxon>Sar</taxon>
        <taxon>Stramenopiles</taxon>
        <taxon>Oomycota</taxon>
        <taxon>Peronosporomycetes</taxon>
        <taxon>Peronosporales</taxon>
        <taxon>Peronosporaceae</taxon>
        <taxon>Phytophthora</taxon>
    </lineage>
</organism>
<name>A0A225UJ89_9STRA</name>
<evidence type="ECO:0000313" key="2">
    <source>
        <dbReference type="Proteomes" id="UP000198211"/>
    </source>
</evidence>
<dbReference type="OrthoDB" id="408631at2759"/>
<sequence>MGETEETAAVLKEVYPGIPEIGILGTLHGRPAADSGYGTMYKRLWRYAFAVDDLMSISHYICICSQNSSIFCGFSYFYVVLVLPSW</sequence>
<gene>
    <name evidence="1" type="ORF">PHMEG_00037756</name>
</gene>
<dbReference type="Proteomes" id="UP000198211">
    <property type="component" value="Unassembled WGS sequence"/>
</dbReference>